<dbReference type="SMART" id="SM00984">
    <property type="entry name" value="UDPG_MGDP_dh_C"/>
    <property type="match status" value="1"/>
</dbReference>
<comment type="similarity">
    <text evidence="1 4">Belongs to the UDP-glucose/GDP-mannose dehydrogenase family.</text>
</comment>
<evidence type="ECO:0000259" key="5">
    <source>
        <dbReference type="SMART" id="SM00984"/>
    </source>
</evidence>
<keyword evidence="2 6" id="KW-0560">Oxidoreductase</keyword>
<evidence type="ECO:0000256" key="3">
    <source>
        <dbReference type="ARBA" id="ARBA00023027"/>
    </source>
</evidence>
<gene>
    <name evidence="6" type="primary">wbpA</name>
    <name evidence="6" type="ORF">PEL8287_01855</name>
</gene>
<dbReference type="GO" id="GO:0051287">
    <property type="term" value="F:NAD binding"/>
    <property type="evidence" value="ECO:0007669"/>
    <property type="project" value="InterPro"/>
</dbReference>
<dbReference type="InterPro" id="IPR028359">
    <property type="entry name" value="UDP_ManNAc/GlcNAc_DH"/>
</dbReference>
<dbReference type="NCBIfam" id="TIGR03026">
    <property type="entry name" value="NDP-sugDHase"/>
    <property type="match status" value="1"/>
</dbReference>
<name>A0A1Y5SEI4_9RHOB</name>
<dbReference type="GO" id="GO:0047004">
    <property type="term" value="F:UDP-N-acetylglucosamine 6-dehydrogenase activity"/>
    <property type="evidence" value="ECO:0007669"/>
    <property type="project" value="UniProtKB-EC"/>
</dbReference>
<evidence type="ECO:0000313" key="6">
    <source>
        <dbReference type="EMBL" id="SLN38157.1"/>
    </source>
</evidence>
<dbReference type="InterPro" id="IPR036220">
    <property type="entry name" value="UDP-Glc/GDP-Man_DH_C_sf"/>
</dbReference>
<dbReference type="RefSeq" id="WP_217807673.1">
    <property type="nucleotide sequence ID" value="NZ_FWFL01000004.1"/>
</dbReference>
<protein>
    <submittedName>
        <fullName evidence="6">UDP-N-acetyl-D-glucosamine 6-dehydrogenase</fullName>
        <ecNumber evidence="6">1.1.1.136</ecNumber>
    </submittedName>
</protein>
<dbReference type="Pfam" id="PF03721">
    <property type="entry name" value="UDPG_MGDP_dh_N"/>
    <property type="match status" value="1"/>
</dbReference>
<organism evidence="6 7">
    <name type="scientific">Roseovarius litorisediminis</name>
    <dbReference type="NCBI Taxonomy" id="1312363"/>
    <lineage>
        <taxon>Bacteria</taxon>
        <taxon>Pseudomonadati</taxon>
        <taxon>Pseudomonadota</taxon>
        <taxon>Alphaproteobacteria</taxon>
        <taxon>Rhodobacterales</taxon>
        <taxon>Roseobacteraceae</taxon>
        <taxon>Roseovarius</taxon>
    </lineage>
</organism>
<dbReference type="SUPFAM" id="SSF48179">
    <property type="entry name" value="6-phosphogluconate dehydrogenase C-terminal domain-like"/>
    <property type="match status" value="1"/>
</dbReference>
<dbReference type="EMBL" id="FWFL01000004">
    <property type="protein sequence ID" value="SLN38157.1"/>
    <property type="molecule type" value="Genomic_DNA"/>
</dbReference>
<dbReference type="InterPro" id="IPR014026">
    <property type="entry name" value="UDP-Glc/GDP-Man_DH_dimer"/>
</dbReference>
<dbReference type="SUPFAM" id="SSF51735">
    <property type="entry name" value="NAD(P)-binding Rossmann-fold domains"/>
    <property type="match status" value="1"/>
</dbReference>
<dbReference type="PANTHER" id="PTHR43491:SF2">
    <property type="entry name" value="UDP-N-ACETYL-D-MANNOSAMINE DEHYDROGENASE"/>
    <property type="match status" value="1"/>
</dbReference>
<dbReference type="PIRSF" id="PIRSF000124">
    <property type="entry name" value="UDPglc_GDPman_dh"/>
    <property type="match status" value="1"/>
</dbReference>
<dbReference type="SUPFAM" id="SSF52413">
    <property type="entry name" value="UDP-glucose/GDP-mannose dehydrogenase C-terminal domain"/>
    <property type="match status" value="1"/>
</dbReference>
<dbReference type="InterPro" id="IPR008927">
    <property type="entry name" value="6-PGluconate_DH-like_C_sf"/>
</dbReference>
<dbReference type="InterPro" id="IPR017476">
    <property type="entry name" value="UDP-Glc/GDP-Man"/>
</dbReference>
<sequence>MNVILNTALSDLTHVSEVERSIRLVLDNTPTKATFENIAVVGLGYVGLPLAVCLSEKFKKVAGFDISDRRVGEIQRGHDATNEINEFALKRSGLRVSNNLAEIAEASFYIVTVPTPINDARQPDLSPLRSACEMIGPNLDKGDVVVFESTVYPGVTEDFCAPILEEFSGLKAGRDFGLGYSPERINPGDKINTVENVVKVVSGDTPDTLNRVIAVYDLVIEAGVHAAPNIKVAEAAKVLENTQRDVNIALMNEMSLICDKIGISTNEVIEAAATKWNFLPFTPGLVGGHCIGVDPYYLASLAEKVGHNPQVIMAGRRTNDGMVRHIADAALRLMIEKGSAVRDLRVGVCGITFKENVPDVRNSKALELIEALRGYGIDPLVHDPHCSPDIVRPLGVKLCSAEDMSDLDVMILATPHEKFIYDSRFLDKIRDDGILVDVRGAFRNSKKARALTYWSL</sequence>
<dbReference type="Pfam" id="PF03720">
    <property type="entry name" value="UDPG_MGDP_dh_C"/>
    <property type="match status" value="1"/>
</dbReference>
<reference evidence="6 7" key="1">
    <citation type="submission" date="2017-03" db="EMBL/GenBank/DDBJ databases">
        <authorList>
            <person name="Afonso C.L."/>
            <person name="Miller P.J."/>
            <person name="Scott M.A."/>
            <person name="Spackman E."/>
            <person name="Goraichik I."/>
            <person name="Dimitrov K.M."/>
            <person name="Suarez D.L."/>
            <person name="Swayne D.E."/>
        </authorList>
    </citation>
    <scope>NUCLEOTIDE SEQUENCE [LARGE SCALE GENOMIC DNA]</scope>
    <source>
        <strain evidence="6 7">CECT 8287</strain>
    </source>
</reference>
<keyword evidence="7" id="KW-1185">Reference proteome</keyword>
<dbReference type="GO" id="GO:0016628">
    <property type="term" value="F:oxidoreductase activity, acting on the CH-CH group of donors, NAD or NADP as acceptor"/>
    <property type="evidence" value="ECO:0007669"/>
    <property type="project" value="InterPro"/>
</dbReference>
<keyword evidence="3" id="KW-0520">NAD</keyword>
<evidence type="ECO:0000313" key="7">
    <source>
        <dbReference type="Proteomes" id="UP000193827"/>
    </source>
</evidence>
<proteinExistence type="inferred from homology"/>
<dbReference type="Proteomes" id="UP000193827">
    <property type="component" value="Unassembled WGS sequence"/>
</dbReference>
<dbReference type="Gene3D" id="3.40.50.720">
    <property type="entry name" value="NAD(P)-binding Rossmann-like Domain"/>
    <property type="match status" value="2"/>
</dbReference>
<evidence type="ECO:0000256" key="2">
    <source>
        <dbReference type="ARBA" id="ARBA00023002"/>
    </source>
</evidence>
<dbReference type="InterPro" id="IPR036291">
    <property type="entry name" value="NAD(P)-bd_dom_sf"/>
</dbReference>
<dbReference type="EC" id="1.1.1.136" evidence="6"/>
<evidence type="ECO:0000256" key="4">
    <source>
        <dbReference type="PIRNR" id="PIRNR000124"/>
    </source>
</evidence>
<dbReference type="AlphaFoldDB" id="A0A1Y5SEI4"/>
<dbReference type="InterPro" id="IPR001732">
    <property type="entry name" value="UDP-Glc/GDP-Man_DH_N"/>
</dbReference>
<feature type="domain" description="UDP-glucose/GDP-mannose dehydrogenase C-terminal" evidence="5">
    <location>
        <begin position="347"/>
        <end position="444"/>
    </location>
</feature>
<dbReference type="InterPro" id="IPR014027">
    <property type="entry name" value="UDP-Glc/GDP-Man_DH_C"/>
</dbReference>
<dbReference type="GO" id="GO:0000271">
    <property type="term" value="P:polysaccharide biosynthetic process"/>
    <property type="evidence" value="ECO:0007669"/>
    <property type="project" value="InterPro"/>
</dbReference>
<dbReference type="Pfam" id="PF00984">
    <property type="entry name" value="UDPG_MGDP_dh"/>
    <property type="match status" value="1"/>
</dbReference>
<evidence type="ECO:0000256" key="1">
    <source>
        <dbReference type="ARBA" id="ARBA00006601"/>
    </source>
</evidence>
<accession>A0A1Y5SEI4</accession>
<dbReference type="PIRSF" id="PIRSF500136">
    <property type="entry name" value="UDP_ManNAc_DH"/>
    <property type="match status" value="1"/>
</dbReference>
<dbReference type="PANTHER" id="PTHR43491">
    <property type="entry name" value="UDP-N-ACETYL-D-MANNOSAMINE DEHYDROGENASE"/>
    <property type="match status" value="1"/>
</dbReference>